<protein>
    <submittedName>
        <fullName evidence="2">Uncharacterized protein</fullName>
    </submittedName>
</protein>
<comment type="caution">
    <text evidence="2">The sequence shown here is derived from an EMBL/GenBank/DDBJ whole genome shotgun (WGS) entry which is preliminary data.</text>
</comment>
<accession>A0A0F8XYX4</accession>
<organism evidence="2">
    <name type="scientific">marine sediment metagenome</name>
    <dbReference type="NCBI Taxonomy" id="412755"/>
    <lineage>
        <taxon>unclassified sequences</taxon>
        <taxon>metagenomes</taxon>
        <taxon>ecological metagenomes</taxon>
    </lineage>
</organism>
<feature type="non-terminal residue" evidence="2">
    <location>
        <position position="26"/>
    </location>
</feature>
<sequence length="26" mass="2643">MVEAGEDKRSAAITDVASADMDGSDT</sequence>
<reference evidence="2" key="1">
    <citation type="journal article" date="2015" name="Nature">
        <title>Complex archaea that bridge the gap between prokaryotes and eukaryotes.</title>
        <authorList>
            <person name="Spang A."/>
            <person name="Saw J.H."/>
            <person name="Jorgensen S.L."/>
            <person name="Zaremba-Niedzwiedzka K."/>
            <person name="Martijn J."/>
            <person name="Lind A.E."/>
            <person name="van Eijk R."/>
            <person name="Schleper C."/>
            <person name="Guy L."/>
            <person name="Ettema T.J."/>
        </authorList>
    </citation>
    <scope>NUCLEOTIDE SEQUENCE</scope>
</reference>
<proteinExistence type="predicted"/>
<gene>
    <name evidence="2" type="ORF">LCGC14_2963690</name>
</gene>
<feature type="region of interest" description="Disordered" evidence="1">
    <location>
        <begin position="1"/>
        <end position="26"/>
    </location>
</feature>
<evidence type="ECO:0000256" key="1">
    <source>
        <dbReference type="SAM" id="MobiDB-lite"/>
    </source>
</evidence>
<name>A0A0F8XYX4_9ZZZZ</name>
<dbReference type="EMBL" id="LAZR01060058">
    <property type="protein sequence ID" value="KKK66480.1"/>
    <property type="molecule type" value="Genomic_DNA"/>
</dbReference>
<evidence type="ECO:0000313" key="2">
    <source>
        <dbReference type="EMBL" id="KKK66480.1"/>
    </source>
</evidence>
<feature type="compositionally biased region" description="Basic and acidic residues" evidence="1">
    <location>
        <begin position="1"/>
        <end position="10"/>
    </location>
</feature>
<dbReference type="AlphaFoldDB" id="A0A0F8XYX4"/>